<dbReference type="SUPFAM" id="SSF54928">
    <property type="entry name" value="RNA-binding domain, RBD"/>
    <property type="match status" value="1"/>
</dbReference>
<dbReference type="SMART" id="SM00343">
    <property type="entry name" value="ZnF_C2HC"/>
    <property type="match status" value="1"/>
</dbReference>
<dbReference type="SUPFAM" id="SSF57756">
    <property type="entry name" value="Retrovirus zinc finger-like domains"/>
    <property type="match status" value="1"/>
</dbReference>
<dbReference type="InterPro" id="IPR036875">
    <property type="entry name" value="Znf_CCHC_sf"/>
</dbReference>
<dbReference type="Gene3D" id="3.30.70.330">
    <property type="match status" value="1"/>
</dbReference>
<dbReference type="PANTHER" id="PTHR48038">
    <property type="entry name" value="RIBONUCLEOPROTEIN RB97D"/>
    <property type="match status" value="1"/>
</dbReference>
<keyword evidence="1" id="KW-0479">Metal-binding</keyword>
<reference evidence="6 7" key="1">
    <citation type="journal article" date="2015" name="Genome Biol. Evol.">
        <title>Phylogenomic analyses indicate that early fungi evolved digesting cell walls of algal ancestors of land plants.</title>
        <authorList>
            <person name="Chang Y."/>
            <person name="Wang S."/>
            <person name="Sekimoto S."/>
            <person name="Aerts A.L."/>
            <person name="Choi C."/>
            <person name="Clum A."/>
            <person name="LaButti K.M."/>
            <person name="Lindquist E.A."/>
            <person name="Yee Ngan C."/>
            <person name="Ohm R.A."/>
            <person name="Salamov A.A."/>
            <person name="Grigoriev I.V."/>
            <person name="Spatafora J.W."/>
            <person name="Berbee M.L."/>
        </authorList>
    </citation>
    <scope>NUCLEOTIDE SEQUENCE [LARGE SCALE GENOMIC DNA]</scope>
    <source>
        <strain evidence="6 7">JEL478</strain>
    </source>
</reference>
<sequence length="421" mass="48470">MLSGMEIAQNPMPTHNGGQDPLPSASPSIPKTQFDELSGNLSTSPLAGVPVPGMPGVVVIPRQQPLETNRDRSARGPNPRKIFVGSVSDKASVPELKSLFSKYGQILNLDLKIGFAFVEFEEARSCEEAIKDLNGHEYLGTRLKVEMSNSERSAGGGGITNYRPKGTVEDTPCFNCGKLGHWARECPSGDHNALAGNGRLRSPRDRSGHTPDGSYSRDRPRDPHGRRGDPRDYERFDDRELSRGHPPPPSRPRDPRDYDRFTAEERERERERDYIYARERELREREFLRDRERDRERDYLPPPPPRRLDDPYYDRDRLGPSRDAYYDRELARDRLVSSSLRDPYYERDRELARLPEREFPRDRYEDAIYERERERLLARERELVPVGSRRYSPGPLADYDRLAGRARSRSPGRYSASRCEL</sequence>
<dbReference type="STRING" id="1344416.A0A139AT09"/>
<organism evidence="6 7">
    <name type="scientific">Gonapodya prolifera (strain JEL478)</name>
    <name type="common">Monoblepharis prolifera</name>
    <dbReference type="NCBI Taxonomy" id="1344416"/>
    <lineage>
        <taxon>Eukaryota</taxon>
        <taxon>Fungi</taxon>
        <taxon>Fungi incertae sedis</taxon>
        <taxon>Chytridiomycota</taxon>
        <taxon>Chytridiomycota incertae sedis</taxon>
        <taxon>Monoblepharidomycetes</taxon>
        <taxon>Monoblepharidales</taxon>
        <taxon>Gonapodyaceae</taxon>
        <taxon>Gonapodya</taxon>
    </lineage>
</organism>
<dbReference type="InterPro" id="IPR035979">
    <property type="entry name" value="RBD_domain_sf"/>
</dbReference>
<dbReference type="GO" id="GO:0008270">
    <property type="term" value="F:zinc ion binding"/>
    <property type="evidence" value="ECO:0007669"/>
    <property type="project" value="UniProtKB-KW"/>
</dbReference>
<feature type="compositionally biased region" description="Basic and acidic residues" evidence="3">
    <location>
        <begin position="202"/>
        <end position="243"/>
    </location>
</feature>
<proteinExistence type="predicted"/>
<dbReference type="Gene3D" id="4.10.60.10">
    <property type="entry name" value="Zinc finger, CCHC-type"/>
    <property type="match status" value="1"/>
</dbReference>
<feature type="region of interest" description="Disordered" evidence="3">
    <location>
        <begin position="148"/>
        <end position="167"/>
    </location>
</feature>
<keyword evidence="1" id="KW-0863">Zinc-finger</keyword>
<feature type="compositionally biased region" description="Basic and acidic residues" evidence="3">
    <location>
        <begin position="251"/>
        <end position="265"/>
    </location>
</feature>
<feature type="domain" description="RRM" evidence="4">
    <location>
        <begin position="80"/>
        <end position="150"/>
    </location>
</feature>
<feature type="domain" description="CCHC-type" evidence="5">
    <location>
        <begin position="173"/>
        <end position="188"/>
    </location>
</feature>
<dbReference type="OrthoDB" id="5970at2759"/>
<dbReference type="GO" id="GO:0003723">
    <property type="term" value="F:RNA binding"/>
    <property type="evidence" value="ECO:0007669"/>
    <property type="project" value="UniProtKB-UniRule"/>
</dbReference>
<dbReference type="OMA" id="IAPREEY"/>
<evidence type="ECO:0000256" key="2">
    <source>
        <dbReference type="PROSITE-ProRule" id="PRU00176"/>
    </source>
</evidence>
<dbReference type="AlphaFoldDB" id="A0A139AT09"/>
<dbReference type="InterPro" id="IPR001878">
    <property type="entry name" value="Znf_CCHC"/>
</dbReference>
<name>A0A139AT09_GONPJ</name>
<dbReference type="InterPro" id="IPR000504">
    <property type="entry name" value="RRM_dom"/>
</dbReference>
<dbReference type="InterPro" id="IPR012677">
    <property type="entry name" value="Nucleotide-bd_a/b_plait_sf"/>
</dbReference>
<dbReference type="SMART" id="SM00360">
    <property type="entry name" value="RRM"/>
    <property type="match status" value="1"/>
</dbReference>
<feature type="region of interest" description="Disordered" evidence="3">
    <location>
        <begin position="1"/>
        <end position="46"/>
    </location>
</feature>
<dbReference type="Pfam" id="PF00098">
    <property type="entry name" value="zf-CCHC"/>
    <property type="match status" value="1"/>
</dbReference>
<accession>A0A139AT09</accession>
<feature type="region of interest" description="Disordered" evidence="3">
    <location>
        <begin position="292"/>
        <end position="321"/>
    </location>
</feature>
<evidence type="ECO:0000313" key="6">
    <source>
        <dbReference type="EMBL" id="KXS19868.1"/>
    </source>
</evidence>
<dbReference type="PROSITE" id="PS50102">
    <property type="entry name" value="RRM"/>
    <property type="match status" value="1"/>
</dbReference>
<dbReference type="PANTHER" id="PTHR48038:SF1">
    <property type="entry name" value="RIBONUCLEOPROTEIN RB97D"/>
    <property type="match status" value="1"/>
</dbReference>
<dbReference type="EMBL" id="KQ965737">
    <property type="protein sequence ID" value="KXS19868.1"/>
    <property type="molecule type" value="Genomic_DNA"/>
</dbReference>
<feature type="region of interest" description="Disordered" evidence="3">
    <location>
        <begin position="388"/>
        <end position="421"/>
    </location>
</feature>
<dbReference type="Pfam" id="PF00076">
    <property type="entry name" value="RRM_1"/>
    <property type="match status" value="1"/>
</dbReference>
<evidence type="ECO:0000259" key="4">
    <source>
        <dbReference type="PROSITE" id="PS50102"/>
    </source>
</evidence>
<keyword evidence="1" id="KW-0862">Zinc</keyword>
<evidence type="ECO:0000313" key="7">
    <source>
        <dbReference type="Proteomes" id="UP000070544"/>
    </source>
</evidence>
<dbReference type="PROSITE" id="PS50158">
    <property type="entry name" value="ZF_CCHC"/>
    <property type="match status" value="1"/>
</dbReference>
<feature type="region of interest" description="Disordered" evidence="3">
    <location>
        <begin position="194"/>
        <end position="265"/>
    </location>
</feature>
<evidence type="ECO:0000259" key="5">
    <source>
        <dbReference type="PROSITE" id="PS50158"/>
    </source>
</evidence>
<keyword evidence="7" id="KW-1185">Reference proteome</keyword>
<feature type="compositionally biased region" description="Basic and acidic residues" evidence="3">
    <location>
        <begin position="306"/>
        <end position="321"/>
    </location>
</feature>
<evidence type="ECO:0008006" key="8">
    <source>
        <dbReference type="Google" id="ProtNLM"/>
    </source>
</evidence>
<protein>
    <recommendedName>
        <fullName evidence="8">RNA-binding domain-containing protein</fullName>
    </recommendedName>
</protein>
<dbReference type="Proteomes" id="UP000070544">
    <property type="component" value="Unassembled WGS sequence"/>
</dbReference>
<keyword evidence="2" id="KW-0694">RNA-binding</keyword>
<evidence type="ECO:0000256" key="1">
    <source>
        <dbReference type="PROSITE-ProRule" id="PRU00047"/>
    </source>
</evidence>
<gene>
    <name evidence="6" type="ORF">M427DRAFT_432158</name>
</gene>
<evidence type="ECO:0000256" key="3">
    <source>
        <dbReference type="SAM" id="MobiDB-lite"/>
    </source>
</evidence>